<organism evidence="3 4">
    <name type="scientific">Lampropedia puyangensis</name>
    <dbReference type="NCBI Taxonomy" id="1330072"/>
    <lineage>
        <taxon>Bacteria</taxon>
        <taxon>Pseudomonadati</taxon>
        <taxon>Pseudomonadota</taxon>
        <taxon>Betaproteobacteria</taxon>
        <taxon>Burkholderiales</taxon>
        <taxon>Comamonadaceae</taxon>
        <taxon>Lampropedia</taxon>
    </lineage>
</organism>
<name>A0A4S8FD14_9BURK</name>
<feature type="signal peptide" evidence="2">
    <location>
        <begin position="1"/>
        <end position="26"/>
    </location>
</feature>
<dbReference type="PIRSF" id="PIRSF017082">
    <property type="entry name" value="YflP"/>
    <property type="match status" value="1"/>
</dbReference>
<evidence type="ECO:0000313" key="3">
    <source>
        <dbReference type="EMBL" id="THU05483.1"/>
    </source>
</evidence>
<comment type="similarity">
    <text evidence="1">Belongs to the UPF0065 (bug) family.</text>
</comment>
<proteinExistence type="inferred from homology"/>
<accession>A0A4S8FD14</accession>
<comment type="caution">
    <text evidence="3">The sequence shown here is derived from an EMBL/GenBank/DDBJ whole genome shotgun (WGS) entry which is preliminary data.</text>
</comment>
<evidence type="ECO:0000256" key="1">
    <source>
        <dbReference type="ARBA" id="ARBA00006987"/>
    </source>
</evidence>
<dbReference type="Gene3D" id="3.40.190.150">
    <property type="entry name" value="Bordetella uptake gene, domain 1"/>
    <property type="match status" value="1"/>
</dbReference>
<keyword evidence="2" id="KW-0732">Signal</keyword>
<dbReference type="Proteomes" id="UP000308917">
    <property type="component" value="Unassembled WGS sequence"/>
</dbReference>
<dbReference type="AlphaFoldDB" id="A0A4S8FD14"/>
<dbReference type="CDD" id="cd07012">
    <property type="entry name" value="PBP2_Bug_TTT"/>
    <property type="match status" value="1"/>
</dbReference>
<dbReference type="PANTHER" id="PTHR42928">
    <property type="entry name" value="TRICARBOXYLATE-BINDING PROTEIN"/>
    <property type="match status" value="1"/>
</dbReference>
<protein>
    <submittedName>
        <fullName evidence="3">Tripartite tricarboxylate transporter substrate binding protein</fullName>
    </submittedName>
</protein>
<gene>
    <name evidence="3" type="ORF">E9531_02815</name>
</gene>
<dbReference type="OrthoDB" id="8678477at2"/>
<dbReference type="Pfam" id="PF03401">
    <property type="entry name" value="TctC"/>
    <property type="match status" value="1"/>
</dbReference>
<dbReference type="InterPro" id="IPR005064">
    <property type="entry name" value="BUG"/>
</dbReference>
<feature type="chain" id="PRO_5020807121" evidence="2">
    <location>
        <begin position="27"/>
        <end position="327"/>
    </location>
</feature>
<reference evidence="3 4" key="1">
    <citation type="journal article" date="2015" name="Antonie Van Leeuwenhoek">
        <title>Lampropedia puyangensis sp. nov., isolated from symptomatic bark of Populus ? euramericana canker and emended description of Lampropedia hyalina (Ehrenberg 1832) Lee et al. 2004.</title>
        <authorList>
            <person name="Li Y."/>
            <person name="Wang T."/>
            <person name="Piao C.G."/>
            <person name="Wang L.F."/>
            <person name="Tian G.Z."/>
            <person name="Zhu T.H."/>
            <person name="Guo M.W."/>
        </authorList>
    </citation>
    <scope>NUCLEOTIDE SEQUENCE [LARGE SCALE GENOMIC DNA]</scope>
    <source>
        <strain evidence="3 4">2-bin</strain>
    </source>
</reference>
<dbReference type="SUPFAM" id="SSF53850">
    <property type="entry name" value="Periplasmic binding protein-like II"/>
    <property type="match status" value="1"/>
</dbReference>
<dbReference type="EMBL" id="STFG01000001">
    <property type="protein sequence ID" value="THU05483.1"/>
    <property type="molecule type" value="Genomic_DNA"/>
</dbReference>
<dbReference type="Gene3D" id="3.40.190.10">
    <property type="entry name" value="Periplasmic binding protein-like II"/>
    <property type="match status" value="1"/>
</dbReference>
<dbReference type="RefSeq" id="WP_136572192.1">
    <property type="nucleotide sequence ID" value="NZ_STFG01000001.1"/>
</dbReference>
<dbReference type="InterPro" id="IPR042100">
    <property type="entry name" value="Bug_dom1"/>
</dbReference>
<evidence type="ECO:0000313" key="4">
    <source>
        <dbReference type="Proteomes" id="UP000308917"/>
    </source>
</evidence>
<keyword evidence="4" id="KW-1185">Reference proteome</keyword>
<dbReference type="PANTHER" id="PTHR42928:SF5">
    <property type="entry name" value="BLR1237 PROTEIN"/>
    <property type="match status" value="1"/>
</dbReference>
<evidence type="ECO:0000256" key="2">
    <source>
        <dbReference type="SAM" id="SignalP"/>
    </source>
</evidence>
<sequence length="327" mass="34739">MRKRNSIAGMAATIAFVITNSHTVQAQEFPPQKPVTMVVGFAAGGAADLAARLIAKELSETVGQSVVVDNKAGAGGNIAHGQVAKGPKDGSMLLFGSVGPLTISPHLMKVNYDPFKDLAPISGGVYFPNVLVVHKGTGITTFEAFIQRAKEHPNTVEYASSGAGSASHLTGELLSQKAGAPMVHVPYKGGAPALQDLLGERVASYFAAPPTAMPYVETDKLTALATTGLQRPAYLPNVPTVAESGFPGFDALNWYAFVAPAGTPETILEKWNHALVQVLNKPDVKEALQKHGLTPHPTTRQELAEFIRSEDQKWKKVIQDGQLKTQN</sequence>